<feature type="transmembrane region" description="Helical" evidence="8">
    <location>
        <begin position="283"/>
        <end position="306"/>
    </location>
</feature>
<dbReference type="Pfam" id="PF03547">
    <property type="entry name" value="Mem_trans"/>
    <property type="match status" value="2"/>
</dbReference>
<feature type="transmembrane region" description="Helical" evidence="8">
    <location>
        <begin position="158"/>
        <end position="179"/>
    </location>
</feature>
<evidence type="ECO:0000256" key="7">
    <source>
        <dbReference type="ARBA" id="ARBA00023136"/>
    </source>
</evidence>
<dbReference type="AlphaFoldDB" id="A0A921AWS3"/>
<evidence type="ECO:0000256" key="4">
    <source>
        <dbReference type="ARBA" id="ARBA00022475"/>
    </source>
</evidence>
<comment type="caution">
    <text evidence="9">The sequence shown here is derived from an EMBL/GenBank/DDBJ whole genome shotgun (WGS) entry which is preliminary data.</text>
</comment>
<reference evidence="9" key="1">
    <citation type="journal article" date="2021" name="PeerJ">
        <title>Extensive microbial diversity within the chicken gut microbiome revealed by metagenomics and culture.</title>
        <authorList>
            <person name="Gilroy R."/>
            <person name="Ravi A."/>
            <person name="Getino M."/>
            <person name="Pursley I."/>
            <person name="Horton D.L."/>
            <person name="Alikhan N.F."/>
            <person name="Baker D."/>
            <person name="Gharbi K."/>
            <person name="Hall N."/>
            <person name="Watson M."/>
            <person name="Adriaenssens E.M."/>
            <person name="Foster-Nyarko E."/>
            <person name="Jarju S."/>
            <person name="Secka A."/>
            <person name="Antonio M."/>
            <person name="Oren A."/>
            <person name="Chaudhuri R.R."/>
            <person name="La Ragione R."/>
            <person name="Hildebrand F."/>
            <person name="Pallen M.J."/>
        </authorList>
    </citation>
    <scope>NUCLEOTIDE SEQUENCE</scope>
    <source>
        <strain evidence="9">ChiGjej2B2-19336</strain>
    </source>
</reference>
<evidence type="ECO:0008006" key="11">
    <source>
        <dbReference type="Google" id="ProtNLM"/>
    </source>
</evidence>
<feature type="transmembrane region" description="Helical" evidence="8">
    <location>
        <begin position="100"/>
        <end position="119"/>
    </location>
</feature>
<keyword evidence="3" id="KW-0813">Transport</keyword>
<dbReference type="GO" id="GO:0055085">
    <property type="term" value="P:transmembrane transport"/>
    <property type="evidence" value="ECO:0007669"/>
    <property type="project" value="InterPro"/>
</dbReference>
<comment type="similarity">
    <text evidence="2">Belongs to the auxin efflux carrier (TC 2.A.69) family.</text>
</comment>
<reference evidence="9" key="2">
    <citation type="submission" date="2021-09" db="EMBL/GenBank/DDBJ databases">
        <authorList>
            <person name="Gilroy R."/>
        </authorList>
    </citation>
    <scope>NUCLEOTIDE SEQUENCE</scope>
    <source>
        <strain evidence="9">ChiGjej2B2-19336</strain>
    </source>
</reference>
<feature type="transmembrane region" description="Helical" evidence="8">
    <location>
        <begin position="125"/>
        <end position="146"/>
    </location>
</feature>
<dbReference type="InterPro" id="IPR004776">
    <property type="entry name" value="Mem_transp_PIN-like"/>
</dbReference>
<accession>A0A921AWS3</accession>
<evidence type="ECO:0000313" key="10">
    <source>
        <dbReference type="Proteomes" id="UP000698963"/>
    </source>
</evidence>
<evidence type="ECO:0000256" key="8">
    <source>
        <dbReference type="SAM" id="Phobius"/>
    </source>
</evidence>
<protein>
    <recommendedName>
        <fullName evidence="11">AEC family transporter</fullName>
    </recommendedName>
</protein>
<dbReference type="GO" id="GO:0005886">
    <property type="term" value="C:plasma membrane"/>
    <property type="evidence" value="ECO:0007669"/>
    <property type="project" value="UniProtKB-SubCell"/>
</dbReference>
<comment type="subcellular location">
    <subcellularLocation>
        <location evidence="1">Cell membrane</location>
        <topology evidence="1">Multi-pass membrane protein</topology>
    </subcellularLocation>
</comment>
<evidence type="ECO:0000313" key="9">
    <source>
        <dbReference type="EMBL" id="HJD97539.1"/>
    </source>
</evidence>
<dbReference type="Proteomes" id="UP000698963">
    <property type="component" value="Unassembled WGS sequence"/>
</dbReference>
<evidence type="ECO:0000256" key="1">
    <source>
        <dbReference type="ARBA" id="ARBA00004651"/>
    </source>
</evidence>
<evidence type="ECO:0000256" key="3">
    <source>
        <dbReference type="ARBA" id="ARBA00022448"/>
    </source>
</evidence>
<keyword evidence="5 8" id="KW-0812">Transmembrane</keyword>
<evidence type="ECO:0000256" key="6">
    <source>
        <dbReference type="ARBA" id="ARBA00022989"/>
    </source>
</evidence>
<keyword evidence="4" id="KW-1003">Cell membrane</keyword>
<evidence type="ECO:0000256" key="2">
    <source>
        <dbReference type="ARBA" id="ARBA00010145"/>
    </source>
</evidence>
<sequence length="308" mass="33417">MIISLLLGKQIAAMLLMVLMGYAIVHLRLLKAEDSAPLAAVVLYIVGPCMMLDAFQIEFSPERLHGLFLSLVAAALSQSLAIALNALIRRPLRLDPVEQTSAIYSNGGNLIIPIVIYVFGQEWVIYTSGFLIGQTALFWTHCYTLLKKNGQVHLKNILLNVNILAMLAGALLFVSGLHFPEIPRLAVHATGAMVGPMCMIVTGMLIGSVNLRRILAYKKLPLIVFLRLIAFPLATLLLFRASGLAGWTKDGGTILLISFLAAAAPCASTVTQMAHLYGHNGEYASLISVVSTLLCVITMPVMVYLFQL</sequence>
<organism evidence="9 10">
    <name type="scientific">Mailhella massiliensis</name>
    <dbReference type="NCBI Taxonomy" id="1903261"/>
    <lineage>
        <taxon>Bacteria</taxon>
        <taxon>Pseudomonadati</taxon>
        <taxon>Thermodesulfobacteriota</taxon>
        <taxon>Desulfovibrionia</taxon>
        <taxon>Desulfovibrionales</taxon>
        <taxon>Desulfovibrionaceae</taxon>
        <taxon>Mailhella</taxon>
    </lineage>
</organism>
<feature type="transmembrane region" description="Helical" evidence="8">
    <location>
        <begin position="37"/>
        <end position="55"/>
    </location>
</feature>
<keyword evidence="7 8" id="KW-0472">Membrane</keyword>
<feature type="transmembrane region" description="Helical" evidence="8">
    <location>
        <begin position="6"/>
        <end position="25"/>
    </location>
</feature>
<feature type="transmembrane region" description="Helical" evidence="8">
    <location>
        <begin position="185"/>
        <end position="208"/>
    </location>
</feature>
<dbReference type="InterPro" id="IPR038770">
    <property type="entry name" value="Na+/solute_symporter_sf"/>
</dbReference>
<feature type="transmembrane region" description="Helical" evidence="8">
    <location>
        <begin position="67"/>
        <end position="88"/>
    </location>
</feature>
<dbReference type="PANTHER" id="PTHR36838:SF1">
    <property type="entry name" value="SLR1864 PROTEIN"/>
    <property type="match status" value="1"/>
</dbReference>
<feature type="transmembrane region" description="Helical" evidence="8">
    <location>
        <begin position="251"/>
        <end position="271"/>
    </location>
</feature>
<evidence type="ECO:0000256" key="5">
    <source>
        <dbReference type="ARBA" id="ARBA00022692"/>
    </source>
</evidence>
<proteinExistence type="inferred from homology"/>
<gene>
    <name evidence="9" type="ORF">K8W16_07825</name>
</gene>
<dbReference type="PANTHER" id="PTHR36838">
    <property type="entry name" value="AUXIN EFFLUX CARRIER FAMILY PROTEIN"/>
    <property type="match status" value="1"/>
</dbReference>
<keyword evidence="6 8" id="KW-1133">Transmembrane helix</keyword>
<feature type="transmembrane region" description="Helical" evidence="8">
    <location>
        <begin position="220"/>
        <end position="239"/>
    </location>
</feature>
<dbReference type="EMBL" id="DYZA01000156">
    <property type="protein sequence ID" value="HJD97539.1"/>
    <property type="molecule type" value="Genomic_DNA"/>
</dbReference>
<dbReference type="Gene3D" id="1.20.1530.20">
    <property type="match status" value="1"/>
</dbReference>
<name>A0A921AWS3_9BACT</name>
<dbReference type="RefSeq" id="WP_304122589.1">
    <property type="nucleotide sequence ID" value="NZ_DYZA01000156.1"/>
</dbReference>